<keyword evidence="2" id="KW-1185">Reference proteome</keyword>
<gene>
    <name evidence="1" type="ORF">C5167_034681</name>
</gene>
<dbReference type="AlphaFoldDB" id="A0A4Y7KDJ0"/>
<reference evidence="1 2" key="1">
    <citation type="journal article" date="2018" name="Science">
        <title>The opium poppy genome and morphinan production.</title>
        <authorList>
            <person name="Guo L."/>
            <person name="Winzer T."/>
            <person name="Yang X."/>
            <person name="Li Y."/>
            <person name="Ning Z."/>
            <person name="He Z."/>
            <person name="Teodor R."/>
            <person name="Lu Y."/>
            <person name="Bowser T.A."/>
            <person name="Graham I.A."/>
            <person name="Ye K."/>
        </authorList>
    </citation>
    <scope>NUCLEOTIDE SEQUENCE [LARGE SCALE GENOMIC DNA]</scope>
    <source>
        <strain evidence="2">cv. HN1</strain>
        <tissue evidence="1">Leaves</tissue>
    </source>
</reference>
<proteinExistence type="predicted"/>
<sequence length="147" mass="16547">MNAGVKVSLEMLLTGRLPKSSNSNHLGLVCIDKCDALCEKSPANSHRKSLTVLDKVRTLVPHQEPCKYSPYSLRSFHQNVNTPLIYGFPQLPDQVLDTSTTSGSTAQSSNQRVKERKNYTICLQLNLWNEKNARLRRTLMGSLVLYQ</sequence>
<evidence type="ECO:0000313" key="2">
    <source>
        <dbReference type="Proteomes" id="UP000316621"/>
    </source>
</evidence>
<accession>A0A4Y7KDJ0</accession>
<dbReference type="EMBL" id="CM010721">
    <property type="protein sequence ID" value="RZC71453.1"/>
    <property type="molecule type" value="Genomic_DNA"/>
</dbReference>
<organism evidence="1 2">
    <name type="scientific">Papaver somniferum</name>
    <name type="common">Opium poppy</name>
    <dbReference type="NCBI Taxonomy" id="3469"/>
    <lineage>
        <taxon>Eukaryota</taxon>
        <taxon>Viridiplantae</taxon>
        <taxon>Streptophyta</taxon>
        <taxon>Embryophyta</taxon>
        <taxon>Tracheophyta</taxon>
        <taxon>Spermatophyta</taxon>
        <taxon>Magnoliopsida</taxon>
        <taxon>Ranunculales</taxon>
        <taxon>Papaveraceae</taxon>
        <taxon>Papaveroideae</taxon>
        <taxon>Papaver</taxon>
    </lineage>
</organism>
<dbReference type="Proteomes" id="UP000316621">
    <property type="component" value="Chromosome 7"/>
</dbReference>
<dbReference type="Gramene" id="RZC71453">
    <property type="protein sequence ID" value="RZC71453"/>
    <property type="gene ID" value="C5167_034681"/>
</dbReference>
<evidence type="ECO:0000313" key="1">
    <source>
        <dbReference type="EMBL" id="RZC71453.1"/>
    </source>
</evidence>
<protein>
    <submittedName>
        <fullName evidence="1">Uncharacterized protein</fullName>
    </submittedName>
</protein>
<name>A0A4Y7KDJ0_PAPSO</name>